<feature type="compositionally biased region" description="Basic residues" evidence="1">
    <location>
        <begin position="59"/>
        <end position="69"/>
    </location>
</feature>
<feature type="region of interest" description="Disordered" evidence="1">
    <location>
        <begin position="16"/>
        <end position="94"/>
    </location>
</feature>
<proteinExistence type="predicted"/>
<organism evidence="2 3">
    <name type="scientific">Fusarium tricinctum</name>
    <dbReference type="NCBI Taxonomy" id="61284"/>
    <lineage>
        <taxon>Eukaryota</taxon>
        <taxon>Fungi</taxon>
        <taxon>Dikarya</taxon>
        <taxon>Ascomycota</taxon>
        <taxon>Pezizomycotina</taxon>
        <taxon>Sordariomycetes</taxon>
        <taxon>Hypocreomycetidae</taxon>
        <taxon>Hypocreales</taxon>
        <taxon>Nectriaceae</taxon>
        <taxon>Fusarium</taxon>
        <taxon>Fusarium tricinctum species complex</taxon>
    </lineage>
</organism>
<dbReference type="OrthoDB" id="3902588at2759"/>
<keyword evidence="3" id="KW-1185">Reference proteome</keyword>
<evidence type="ECO:0000313" key="3">
    <source>
        <dbReference type="Proteomes" id="UP000813427"/>
    </source>
</evidence>
<feature type="compositionally biased region" description="Basic and acidic residues" evidence="1">
    <location>
        <begin position="16"/>
        <end position="37"/>
    </location>
</feature>
<sequence>MFDVIWTDPDRELVGEHRARKEKKRELKNREKEREQENSIMTRSASVTSTRSSAESRFKFLRPRNGKQTKNRDKAPSGLLTPSQHSSRSNSGSYHRSALMANFSDVSIGAARAQRGVTPASTNASADASQVCPPSGSVTYAIKHHEASQTSTRPDVDNPDMSLGMRISSEADTDPPATPAGSVGDRNFPAPLLQTDSPCSPVPSIRLPKQPKTPVIINFRPNDPDSWRPPEEWEYIDRQAEEEMAKIEEDVEMVPQTDDQVQPPDADFEKLKDQVKLMATASPIVILTRIKQIWSVTDESLHAELNMELKRWMLSILSHLDIEPTGSTVDLSSVMDEPVSVKVLALYEPHVTASYLAALHPTKKVYHVPSESPSNAQFSTIQPVLVPSMTTASSLEHHIFETVFSLSIPAVCPSPGIPGVLKNMSKCLRVGGSLQLTLIDPLPCAGTLGHRMRTWLEENLLINLERHFRCTNPSKLFPDWMGDAALRGQGSTLTTSKFYAVSASIRSQADDDDPFIDRGHSEREVKAEVRSIIGRLLWMEVWGGFVTGDKWWWEDEGCVNECVQLGTVWDYHMIEGIKQDDTTDEVEGEL</sequence>
<evidence type="ECO:0000313" key="2">
    <source>
        <dbReference type="EMBL" id="KAH7242380.1"/>
    </source>
</evidence>
<dbReference type="Proteomes" id="UP000813427">
    <property type="component" value="Unassembled WGS sequence"/>
</dbReference>
<dbReference type="EMBL" id="JAGPXF010000005">
    <property type="protein sequence ID" value="KAH7242380.1"/>
    <property type="molecule type" value="Genomic_DNA"/>
</dbReference>
<name>A0A8K0RYR5_9HYPO</name>
<reference evidence="2" key="1">
    <citation type="journal article" date="2021" name="Nat. Commun.">
        <title>Genetic determinants of endophytism in the Arabidopsis root mycobiome.</title>
        <authorList>
            <person name="Mesny F."/>
            <person name="Miyauchi S."/>
            <person name="Thiergart T."/>
            <person name="Pickel B."/>
            <person name="Atanasova L."/>
            <person name="Karlsson M."/>
            <person name="Huettel B."/>
            <person name="Barry K.W."/>
            <person name="Haridas S."/>
            <person name="Chen C."/>
            <person name="Bauer D."/>
            <person name="Andreopoulos W."/>
            <person name="Pangilinan J."/>
            <person name="LaButti K."/>
            <person name="Riley R."/>
            <person name="Lipzen A."/>
            <person name="Clum A."/>
            <person name="Drula E."/>
            <person name="Henrissat B."/>
            <person name="Kohler A."/>
            <person name="Grigoriev I.V."/>
            <person name="Martin F.M."/>
            <person name="Hacquard S."/>
        </authorList>
    </citation>
    <scope>NUCLEOTIDE SEQUENCE</scope>
    <source>
        <strain evidence="2">MPI-SDFR-AT-0068</strain>
    </source>
</reference>
<evidence type="ECO:0000256" key="1">
    <source>
        <dbReference type="SAM" id="MobiDB-lite"/>
    </source>
</evidence>
<protein>
    <submittedName>
        <fullName evidence="2">Uncharacterized protein</fullName>
    </submittedName>
</protein>
<comment type="caution">
    <text evidence="2">The sequence shown here is derived from an EMBL/GenBank/DDBJ whole genome shotgun (WGS) entry which is preliminary data.</text>
</comment>
<dbReference type="AlphaFoldDB" id="A0A8K0RYR5"/>
<accession>A0A8K0RYR5</accession>
<feature type="compositionally biased region" description="Low complexity" evidence="1">
    <location>
        <begin position="42"/>
        <end position="55"/>
    </location>
</feature>
<gene>
    <name evidence="2" type="ORF">BKA59DRAFT_530063</name>
</gene>
<feature type="compositionally biased region" description="Low complexity" evidence="1">
    <location>
        <begin position="83"/>
        <end position="94"/>
    </location>
</feature>